<dbReference type="EMBL" id="JOKM01000094">
    <property type="protein sequence ID" value="KGB21579.1"/>
    <property type="molecule type" value="Genomic_DNA"/>
</dbReference>
<keyword evidence="3" id="KW-1185">Reference proteome</keyword>
<dbReference type="Proteomes" id="UP000029448">
    <property type="component" value="Unassembled WGS sequence"/>
</dbReference>
<evidence type="ECO:0000313" key="3">
    <source>
        <dbReference type="Proteomes" id="UP000029448"/>
    </source>
</evidence>
<reference evidence="2 3" key="1">
    <citation type="submission" date="2014-06" db="EMBL/GenBank/DDBJ databases">
        <title>Functional and comparative genomic analyses of the Drosophila gut microbiota identify candidate symbiosis factors.</title>
        <authorList>
            <person name="Newell P.D."/>
            <person name="Chaston J.M."/>
            <person name="Douglas A.E."/>
        </authorList>
    </citation>
    <scope>NUCLEOTIDE SEQUENCE [LARGE SCALE GENOMIC DNA]</scope>
    <source>
        <strain evidence="2 3">DmCS_006</strain>
    </source>
</reference>
<feature type="domain" description="Bro-N" evidence="1">
    <location>
        <begin position="40"/>
        <end position="134"/>
    </location>
</feature>
<dbReference type="NCBIfam" id="NF008573">
    <property type="entry name" value="PRK11525.1"/>
    <property type="match status" value="1"/>
</dbReference>
<proteinExistence type="predicted"/>
<protein>
    <submittedName>
        <fullName evidence="2">DNA-damage-inducible protein D</fullName>
    </submittedName>
</protein>
<sequence>MEKSRRLASIAFEGEVVGLKRKKQDGDTIEDLMGEFEAISQVDDMGNEYWFARDLQVVLGYTKWDNFVTVISRAKDACTQAGHGWEDHFPGVGKMIPLGKGAEREIEDIVLSRYACYLIAQNADPRKKQVAFAQTYFAIQTRRQEVQDQEAQEYQPLSEDERRVLLRNEIKTHNKHLASAAKNAGVKEGLDYAIFQTEGYKGLYGGLDVPGIRRKKGLTSRQPILDHMGSTELAANLFRATQTEEKLRREGVRGKRAANQAHYDVGAKVRQTIKDIGGDMPETLPAEEDVKKIGRRLQKAIKQSTKDGE</sequence>
<dbReference type="PATRIC" id="fig|104102.7.peg.2687"/>
<organism evidence="2 3">
    <name type="scientific">Acetobacter tropicalis</name>
    <dbReference type="NCBI Taxonomy" id="104102"/>
    <lineage>
        <taxon>Bacteria</taxon>
        <taxon>Pseudomonadati</taxon>
        <taxon>Pseudomonadota</taxon>
        <taxon>Alphaproteobacteria</taxon>
        <taxon>Acetobacterales</taxon>
        <taxon>Acetobacteraceae</taxon>
        <taxon>Acetobacter</taxon>
    </lineage>
</organism>
<name>A0A094YLR9_9PROT</name>
<dbReference type="AlphaFoldDB" id="A0A094YLR9"/>
<dbReference type="Pfam" id="PF02498">
    <property type="entry name" value="Bro-N"/>
    <property type="match status" value="1"/>
</dbReference>
<evidence type="ECO:0000313" key="2">
    <source>
        <dbReference type="EMBL" id="KGB21579.1"/>
    </source>
</evidence>
<dbReference type="InterPro" id="IPR003497">
    <property type="entry name" value="BRO_N_domain"/>
</dbReference>
<evidence type="ECO:0000259" key="1">
    <source>
        <dbReference type="Pfam" id="PF02498"/>
    </source>
</evidence>
<comment type="caution">
    <text evidence="2">The sequence shown here is derived from an EMBL/GenBank/DDBJ whole genome shotgun (WGS) entry which is preliminary data.</text>
</comment>
<accession>A0A094YLR9</accession>
<gene>
    <name evidence="2" type="ORF">AtDm6_2723</name>
</gene>